<accession>A0A0E0Q7X3</accession>
<dbReference type="Gramene" id="ORUFI07G13790.1">
    <property type="protein sequence ID" value="ORUFI07G13790.1"/>
    <property type="gene ID" value="ORUFI07G13790"/>
</dbReference>
<dbReference type="Gene3D" id="3.40.50.1820">
    <property type="entry name" value="alpha/beta hydrolase"/>
    <property type="match status" value="1"/>
</dbReference>
<reference evidence="1" key="2">
    <citation type="submission" date="2015-06" db="UniProtKB">
        <authorList>
            <consortium name="EnsemblPlants"/>
        </authorList>
    </citation>
    <scope>IDENTIFICATION</scope>
</reference>
<dbReference type="PANTHER" id="PTHR31479">
    <property type="entry name" value="ALPHA/BETA-HYDROLASES SUPERFAMILY PROTEIN"/>
    <property type="match status" value="1"/>
</dbReference>
<dbReference type="HOGENOM" id="CLU_042725_0_0_1"/>
<dbReference type="Proteomes" id="UP000008022">
    <property type="component" value="Unassembled WGS sequence"/>
</dbReference>
<protein>
    <recommendedName>
        <fullName evidence="3">Fungal lipase-like domain-containing protein</fullName>
    </recommendedName>
</protein>
<dbReference type="SUPFAM" id="SSF53474">
    <property type="entry name" value="alpha/beta-Hydrolases"/>
    <property type="match status" value="1"/>
</dbReference>
<proteinExistence type="predicted"/>
<organism evidence="1 2">
    <name type="scientific">Oryza rufipogon</name>
    <name type="common">Brownbeard rice</name>
    <name type="synonym">Asian wild rice</name>
    <dbReference type="NCBI Taxonomy" id="4529"/>
    <lineage>
        <taxon>Eukaryota</taxon>
        <taxon>Viridiplantae</taxon>
        <taxon>Streptophyta</taxon>
        <taxon>Embryophyta</taxon>
        <taxon>Tracheophyta</taxon>
        <taxon>Spermatophyta</taxon>
        <taxon>Magnoliopsida</taxon>
        <taxon>Liliopsida</taxon>
        <taxon>Poales</taxon>
        <taxon>Poaceae</taxon>
        <taxon>BOP clade</taxon>
        <taxon>Oryzoideae</taxon>
        <taxon>Oryzeae</taxon>
        <taxon>Oryzinae</taxon>
        <taxon>Oryza</taxon>
    </lineage>
</organism>
<dbReference type="AlphaFoldDB" id="A0A0E0Q7X3"/>
<dbReference type="OMA" id="SERANCW"/>
<dbReference type="STRING" id="4529.A0A0E0Q7X3"/>
<reference evidence="2" key="1">
    <citation type="submission" date="2013-06" db="EMBL/GenBank/DDBJ databases">
        <authorList>
            <person name="Zhao Q."/>
        </authorList>
    </citation>
    <scope>NUCLEOTIDE SEQUENCE</scope>
    <source>
        <strain evidence="2">cv. W1943</strain>
    </source>
</reference>
<evidence type="ECO:0000313" key="2">
    <source>
        <dbReference type="Proteomes" id="UP000008022"/>
    </source>
</evidence>
<dbReference type="PANTHER" id="PTHR31479:SF25">
    <property type="entry name" value="OS07G0527900 PROTEIN"/>
    <property type="match status" value="1"/>
</dbReference>
<dbReference type="eggNOG" id="ENOG502RRQ2">
    <property type="taxonomic scope" value="Eukaryota"/>
</dbReference>
<sequence>MPPVCRDKEEHRRCVAACLVKGAYVVENDLNRRRMWVENDLNRRRMWGKELAPAWWENFGFRTVDVINDDVIDDNDQIVTGTIYEHETPPGGGEPRHPLSPRYVVAFRGTMTWHPKAFVDLYLDLQVLFNTLQDSQRFRLAKAAVQKLVDTIHKGTGVCDHAVGGRCVVWLVGHSLGASVALEVGRVMMTEQGYNLPTFLFNPPQVSPAPVINLLHPNEKAKRHLHAASSLLKGEGGAPPLRRCLPCQRRLRSGERPQQAQDVGDVDLADRFDMSGPTHMMKEKIIHWHLHAASSLLKVGLGKIMNSHEEQMEKLFERLSPWTPELYVHESDPICQGYIDYFEQRQLVGLGKIMNSHEEHMEKLFERLSPWTPELYVHESDPICQGYIDYFEQRQLERFRGIGNSAMKLSYRDMFFSVLGKNKERPHLLPSALLWKNSRVDDDVEDHKKLSKCKMLQEQLHQYKKLAFNAHSLEHWWKPDNELSLTKTQYMYSYPSA</sequence>
<dbReference type="EnsemblPlants" id="ORUFI07G13790.1">
    <property type="protein sequence ID" value="ORUFI07G13790.1"/>
    <property type="gene ID" value="ORUFI07G13790"/>
</dbReference>
<dbReference type="InterPro" id="IPR029058">
    <property type="entry name" value="AB_hydrolase_fold"/>
</dbReference>
<keyword evidence="2" id="KW-1185">Reference proteome</keyword>
<evidence type="ECO:0008006" key="3">
    <source>
        <dbReference type="Google" id="ProtNLM"/>
    </source>
</evidence>
<name>A0A0E0Q7X3_ORYRU</name>
<evidence type="ECO:0000313" key="1">
    <source>
        <dbReference type="EnsemblPlants" id="ORUFI07G13790.1"/>
    </source>
</evidence>